<feature type="binding site" evidence="19">
    <location>
        <begin position="34"/>
        <end position="36"/>
    </location>
    <ligand>
        <name>GTP</name>
        <dbReference type="ChEBI" id="CHEBI:37565"/>
    </ligand>
</feature>
<comment type="catalytic activity">
    <reaction evidence="3">
        <text>adenosylcob(III)inamide + GTP = adenosylcob(III)inamide phosphate + GDP + H(+)</text>
        <dbReference type="Rhea" id="RHEA:15765"/>
        <dbReference type="ChEBI" id="CHEBI:2480"/>
        <dbReference type="ChEBI" id="CHEBI:15378"/>
        <dbReference type="ChEBI" id="CHEBI:37565"/>
        <dbReference type="ChEBI" id="CHEBI:58189"/>
        <dbReference type="ChEBI" id="CHEBI:58502"/>
        <dbReference type="EC" id="2.7.1.156"/>
    </reaction>
</comment>
<dbReference type="EC" id="2.7.7.62" evidence="9"/>
<evidence type="ECO:0000256" key="14">
    <source>
        <dbReference type="ARBA" id="ARBA00022840"/>
    </source>
</evidence>
<dbReference type="Gene3D" id="3.40.50.300">
    <property type="entry name" value="P-loop containing nucleotide triphosphate hydrolases"/>
    <property type="match status" value="1"/>
</dbReference>
<dbReference type="GO" id="GO:0043752">
    <property type="term" value="F:adenosylcobinamide kinase activity"/>
    <property type="evidence" value="ECO:0007669"/>
    <property type="project" value="UniProtKB-EC"/>
</dbReference>
<keyword evidence="21" id="KW-1185">Reference proteome</keyword>
<keyword evidence="15 19" id="KW-0342">GTP-binding</keyword>
<name>A0A8J2Y8R1_9BACL</name>
<accession>A0A8J2Y8R1</accession>
<dbReference type="GO" id="GO:0005525">
    <property type="term" value="F:GTP binding"/>
    <property type="evidence" value="ECO:0007669"/>
    <property type="project" value="UniProtKB-KW"/>
</dbReference>
<dbReference type="PIRSF" id="PIRSF006135">
    <property type="entry name" value="CobU"/>
    <property type="match status" value="1"/>
</dbReference>
<evidence type="ECO:0000313" key="20">
    <source>
        <dbReference type="EMBL" id="GGE07728.1"/>
    </source>
</evidence>
<dbReference type="GO" id="GO:0008820">
    <property type="term" value="F:cobinamide phosphate guanylyltransferase activity"/>
    <property type="evidence" value="ECO:0007669"/>
    <property type="project" value="UniProtKB-EC"/>
</dbReference>
<evidence type="ECO:0000256" key="12">
    <source>
        <dbReference type="ARBA" id="ARBA00022741"/>
    </source>
</evidence>
<keyword evidence="12 19" id="KW-0547">Nucleotide-binding</keyword>
<dbReference type="Pfam" id="PF02283">
    <property type="entry name" value="CobU"/>
    <property type="match status" value="1"/>
</dbReference>
<feature type="binding site" evidence="19">
    <location>
        <position position="83"/>
    </location>
    <ligand>
        <name>GTP</name>
        <dbReference type="ChEBI" id="CHEBI:37565"/>
    </ligand>
</feature>
<gene>
    <name evidence="20" type="ORF">GCM10011571_06210</name>
</gene>
<evidence type="ECO:0000256" key="3">
    <source>
        <dbReference type="ARBA" id="ARBA00001522"/>
    </source>
</evidence>
<dbReference type="GO" id="GO:0009236">
    <property type="term" value="P:cobalamin biosynthetic process"/>
    <property type="evidence" value="ECO:0007669"/>
    <property type="project" value="UniProtKB-UniPathway"/>
</dbReference>
<comment type="pathway">
    <text evidence="5">Cofactor biosynthesis; adenosylcobalamin biosynthesis; adenosylcobalamin from cob(II)yrinate a,c-diamide: step 6/7.</text>
</comment>
<evidence type="ECO:0000256" key="7">
    <source>
        <dbReference type="ARBA" id="ARBA00007490"/>
    </source>
</evidence>
<feature type="binding site" evidence="19">
    <location>
        <position position="62"/>
    </location>
    <ligand>
        <name>GTP</name>
        <dbReference type="ChEBI" id="CHEBI:37565"/>
    </ligand>
</feature>
<keyword evidence="13 20" id="KW-0418">Kinase</keyword>
<dbReference type="EMBL" id="BMHQ01000002">
    <property type="protein sequence ID" value="GGE07728.1"/>
    <property type="molecule type" value="Genomic_DNA"/>
</dbReference>
<evidence type="ECO:0000256" key="8">
    <source>
        <dbReference type="ARBA" id="ARBA00012016"/>
    </source>
</evidence>
<dbReference type="CDD" id="cd00544">
    <property type="entry name" value="CobU"/>
    <property type="match status" value="1"/>
</dbReference>
<evidence type="ECO:0000256" key="11">
    <source>
        <dbReference type="ARBA" id="ARBA00022679"/>
    </source>
</evidence>
<evidence type="ECO:0000256" key="16">
    <source>
        <dbReference type="ARBA" id="ARBA00029570"/>
    </source>
</evidence>
<dbReference type="InterPro" id="IPR027417">
    <property type="entry name" value="P-loop_NTPase"/>
</dbReference>
<proteinExistence type="inferred from homology"/>
<comment type="caution">
    <text evidence="20">The sequence shown here is derived from an EMBL/GenBank/DDBJ whole genome shotgun (WGS) entry which is preliminary data.</text>
</comment>
<keyword evidence="11" id="KW-0808">Transferase</keyword>
<dbReference type="GO" id="GO:0005524">
    <property type="term" value="F:ATP binding"/>
    <property type="evidence" value="ECO:0007669"/>
    <property type="project" value="UniProtKB-KW"/>
</dbReference>
<dbReference type="NCBIfam" id="NF004469">
    <property type="entry name" value="PRK05800.1"/>
    <property type="match status" value="1"/>
</dbReference>
<dbReference type="PANTHER" id="PTHR34848:SF1">
    <property type="entry name" value="BIFUNCTIONAL ADENOSYLCOBALAMIN BIOSYNTHESIS PROTEIN COBU"/>
    <property type="match status" value="1"/>
</dbReference>
<feature type="binding site" evidence="19">
    <location>
        <begin position="7"/>
        <end position="14"/>
    </location>
    <ligand>
        <name>GTP</name>
        <dbReference type="ChEBI" id="CHEBI:37565"/>
    </ligand>
</feature>
<dbReference type="EC" id="2.7.1.156" evidence="8"/>
<dbReference type="Proteomes" id="UP000625210">
    <property type="component" value="Unassembled WGS sequence"/>
</dbReference>
<evidence type="ECO:0000256" key="19">
    <source>
        <dbReference type="PIRSR" id="PIRSR006135-2"/>
    </source>
</evidence>
<comment type="function">
    <text evidence="4">Catalyzes ATP-dependent phosphorylation of adenosylcobinamide and addition of GMP to adenosylcobinamide phosphate.</text>
</comment>
<reference evidence="20" key="2">
    <citation type="submission" date="2020-09" db="EMBL/GenBank/DDBJ databases">
        <authorList>
            <person name="Sun Q."/>
            <person name="Zhou Y."/>
        </authorList>
    </citation>
    <scope>NUCLEOTIDE SEQUENCE</scope>
    <source>
        <strain evidence="20">CGMCC 1.15179</strain>
    </source>
</reference>
<comment type="catalytic activity">
    <reaction evidence="1">
        <text>adenosylcob(III)inamide + ATP = adenosylcob(III)inamide phosphate + ADP + H(+)</text>
        <dbReference type="Rhea" id="RHEA:15769"/>
        <dbReference type="ChEBI" id="CHEBI:2480"/>
        <dbReference type="ChEBI" id="CHEBI:15378"/>
        <dbReference type="ChEBI" id="CHEBI:30616"/>
        <dbReference type="ChEBI" id="CHEBI:58502"/>
        <dbReference type="ChEBI" id="CHEBI:456216"/>
        <dbReference type="EC" id="2.7.1.156"/>
    </reaction>
</comment>
<organism evidence="20 21">
    <name type="scientific">Marinithermofilum abyssi</name>
    <dbReference type="NCBI Taxonomy" id="1571185"/>
    <lineage>
        <taxon>Bacteria</taxon>
        <taxon>Bacillati</taxon>
        <taxon>Bacillota</taxon>
        <taxon>Bacilli</taxon>
        <taxon>Bacillales</taxon>
        <taxon>Thermoactinomycetaceae</taxon>
        <taxon>Marinithermofilum</taxon>
    </lineage>
</organism>
<evidence type="ECO:0000256" key="10">
    <source>
        <dbReference type="ARBA" id="ARBA00022573"/>
    </source>
</evidence>
<evidence type="ECO:0000256" key="9">
    <source>
        <dbReference type="ARBA" id="ARBA00012523"/>
    </source>
</evidence>
<comment type="similarity">
    <text evidence="7">Belongs to the CobU/CobP family.</text>
</comment>
<evidence type="ECO:0000256" key="4">
    <source>
        <dbReference type="ARBA" id="ARBA00003889"/>
    </source>
</evidence>
<comment type="catalytic activity">
    <reaction evidence="2">
        <text>adenosylcob(III)inamide phosphate + GTP + H(+) = adenosylcob(III)inamide-GDP + diphosphate</text>
        <dbReference type="Rhea" id="RHEA:22712"/>
        <dbReference type="ChEBI" id="CHEBI:15378"/>
        <dbReference type="ChEBI" id="CHEBI:33019"/>
        <dbReference type="ChEBI" id="CHEBI:37565"/>
        <dbReference type="ChEBI" id="CHEBI:58502"/>
        <dbReference type="ChEBI" id="CHEBI:60487"/>
        <dbReference type="EC" id="2.7.7.62"/>
    </reaction>
</comment>
<comment type="pathway">
    <text evidence="6">Cofactor biosynthesis; adenosylcobalamin biosynthesis; adenosylcobalamin from cob(II)yrinate a,c-diamide: step 5/7.</text>
</comment>
<evidence type="ECO:0000256" key="15">
    <source>
        <dbReference type="ARBA" id="ARBA00023134"/>
    </source>
</evidence>
<protein>
    <recommendedName>
        <fullName evidence="16">Adenosylcobinamide kinase</fullName>
        <ecNumber evidence="8">2.7.1.156</ecNumber>
        <ecNumber evidence="9">2.7.7.62</ecNumber>
    </recommendedName>
    <alternativeName>
        <fullName evidence="17">Adenosylcobinamide-phosphate guanylyltransferase</fullName>
    </alternativeName>
</protein>
<dbReference type="PANTHER" id="PTHR34848">
    <property type="match status" value="1"/>
</dbReference>
<reference evidence="20" key="1">
    <citation type="journal article" date="2014" name="Int. J. Syst. Evol. Microbiol.">
        <title>Complete genome sequence of Corynebacterium casei LMG S-19264T (=DSM 44701T), isolated from a smear-ripened cheese.</title>
        <authorList>
            <consortium name="US DOE Joint Genome Institute (JGI-PGF)"/>
            <person name="Walter F."/>
            <person name="Albersmeier A."/>
            <person name="Kalinowski J."/>
            <person name="Ruckert C."/>
        </authorList>
    </citation>
    <scope>NUCLEOTIDE SEQUENCE</scope>
    <source>
        <strain evidence="20">CGMCC 1.15179</strain>
    </source>
</reference>
<keyword evidence="10" id="KW-0169">Cobalamin biosynthesis</keyword>
<feature type="active site" description="GMP-histidine intermediate" evidence="18">
    <location>
        <position position="50"/>
    </location>
</feature>
<dbReference type="InterPro" id="IPR003203">
    <property type="entry name" value="CobU/CobP"/>
</dbReference>
<dbReference type="UniPathway" id="UPA00148">
    <property type="reaction ID" value="UER00236"/>
</dbReference>
<evidence type="ECO:0000256" key="6">
    <source>
        <dbReference type="ARBA" id="ARBA00005159"/>
    </source>
</evidence>
<dbReference type="SUPFAM" id="SSF52540">
    <property type="entry name" value="P-loop containing nucleoside triphosphate hydrolases"/>
    <property type="match status" value="1"/>
</dbReference>
<keyword evidence="14" id="KW-0067">ATP-binding</keyword>
<dbReference type="AlphaFoldDB" id="A0A8J2Y8R1"/>
<evidence type="ECO:0000256" key="17">
    <source>
        <dbReference type="ARBA" id="ARBA00030571"/>
    </source>
</evidence>
<evidence type="ECO:0000256" key="2">
    <source>
        <dbReference type="ARBA" id="ARBA00000711"/>
    </source>
</evidence>
<evidence type="ECO:0000256" key="13">
    <source>
        <dbReference type="ARBA" id="ARBA00022777"/>
    </source>
</evidence>
<dbReference type="RefSeq" id="WP_188646447.1">
    <property type="nucleotide sequence ID" value="NZ_BMHQ01000002.1"/>
</dbReference>
<evidence type="ECO:0000256" key="1">
    <source>
        <dbReference type="ARBA" id="ARBA00000312"/>
    </source>
</evidence>
<evidence type="ECO:0000256" key="5">
    <source>
        <dbReference type="ARBA" id="ARBA00004692"/>
    </source>
</evidence>
<sequence length="180" mass="20081">MICLVTGGIRSGKSRFAEEKCLKMAEGKPVVYVATGLAKDGEMKRRVELHQSRRPRDWGLVEEPLRLVECFRNEREKPCFLVDDLSTWVANFLLEQSEEALESDRGEFEEQMQEEAEKLIASLQGKDAVLVTSEVGLGGVSPNKMARVFQDALGTVNQTVARSADEVWLVASGIPRRLKG</sequence>
<evidence type="ECO:0000256" key="18">
    <source>
        <dbReference type="PIRSR" id="PIRSR006135-1"/>
    </source>
</evidence>
<evidence type="ECO:0000313" key="21">
    <source>
        <dbReference type="Proteomes" id="UP000625210"/>
    </source>
</evidence>